<evidence type="ECO:0000313" key="13">
    <source>
        <dbReference type="Proteomes" id="UP000198817"/>
    </source>
</evidence>
<dbReference type="PANTHER" id="PTHR32248">
    <property type="entry name" value="RNA POLYMERASE SIGMA-54 FACTOR"/>
    <property type="match status" value="1"/>
</dbReference>
<evidence type="ECO:0000256" key="6">
    <source>
        <dbReference type="ARBA" id="ARBA00023082"/>
    </source>
</evidence>
<keyword evidence="4" id="KW-0548">Nucleotidyltransferase</keyword>
<keyword evidence="8" id="KW-0804">Transcription</keyword>
<evidence type="ECO:0000256" key="9">
    <source>
        <dbReference type="SAM" id="MobiDB-lite"/>
    </source>
</evidence>
<name>A0A1I7HU73_9FIRM</name>
<keyword evidence="3" id="KW-0808">Transferase</keyword>
<comment type="similarity">
    <text evidence="1">Belongs to the sigma-54 factor family.</text>
</comment>
<evidence type="ECO:0000313" key="12">
    <source>
        <dbReference type="EMBL" id="SFU64207.1"/>
    </source>
</evidence>
<evidence type="ECO:0000256" key="4">
    <source>
        <dbReference type="ARBA" id="ARBA00022695"/>
    </source>
</evidence>
<dbReference type="Proteomes" id="UP000198817">
    <property type="component" value="Unassembled WGS sequence"/>
</dbReference>
<dbReference type="PIRSF" id="PIRSF000774">
    <property type="entry name" value="RpoN"/>
    <property type="match status" value="1"/>
</dbReference>
<dbReference type="GO" id="GO:0016987">
    <property type="term" value="F:sigma factor activity"/>
    <property type="evidence" value="ECO:0007669"/>
    <property type="project" value="UniProtKB-KW"/>
</dbReference>
<dbReference type="EMBL" id="FPBT01000024">
    <property type="protein sequence ID" value="SFU64207.1"/>
    <property type="molecule type" value="Genomic_DNA"/>
</dbReference>
<feature type="domain" description="RNA polymerase sigma factor 54 core-binding" evidence="11">
    <location>
        <begin position="82"/>
        <end position="269"/>
    </location>
</feature>
<dbReference type="OrthoDB" id="9814402at2"/>
<dbReference type="RefSeq" id="WP_090471799.1">
    <property type="nucleotide sequence ID" value="NZ_FOWF01000026.1"/>
</dbReference>
<keyword evidence="2" id="KW-0240">DNA-directed RNA polymerase</keyword>
<feature type="domain" description="RNA polymerase sigma factor 54 DNA-binding" evidence="10">
    <location>
        <begin position="284"/>
        <end position="447"/>
    </location>
</feature>
<evidence type="ECO:0000256" key="2">
    <source>
        <dbReference type="ARBA" id="ARBA00022478"/>
    </source>
</evidence>
<dbReference type="AlphaFoldDB" id="A0A1I7HU73"/>
<evidence type="ECO:0000256" key="7">
    <source>
        <dbReference type="ARBA" id="ARBA00023125"/>
    </source>
</evidence>
<gene>
    <name evidence="12" type="ORF">SAMN05216508_12411</name>
</gene>
<keyword evidence="7" id="KW-0238">DNA-binding</keyword>
<dbReference type="Pfam" id="PF04963">
    <property type="entry name" value="Sigma54_CBD"/>
    <property type="match status" value="1"/>
</dbReference>
<dbReference type="PROSITE" id="PS50044">
    <property type="entry name" value="SIGMA54_3"/>
    <property type="match status" value="1"/>
</dbReference>
<dbReference type="GO" id="GO:0003677">
    <property type="term" value="F:DNA binding"/>
    <property type="evidence" value="ECO:0007669"/>
    <property type="project" value="UniProtKB-KW"/>
</dbReference>
<evidence type="ECO:0000259" key="10">
    <source>
        <dbReference type="Pfam" id="PF04552"/>
    </source>
</evidence>
<feature type="region of interest" description="Disordered" evidence="9">
    <location>
        <begin position="441"/>
        <end position="460"/>
    </location>
</feature>
<evidence type="ECO:0000256" key="1">
    <source>
        <dbReference type="ARBA" id="ARBA00008798"/>
    </source>
</evidence>
<evidence type="ECO:0000256" key="3">
    <source>
        <dbReference type="ARBA" id="ARBA00022679"/>
    </source>
</evidence>
<feature type="compositionally biased region" description="Basic and acidic residues" evidence="9">
    <location>
        <begin position="449"/>
        <end position="460"/>
    </location>
</feature>
<dbReference type="Gene3D" id="1.10.10.1330">
    <property type="entry name" value="RNA polymerase sigma-54 factor, core-binding domain"/>
    <property type="match status" value="1"/>
</dbReference>
<dbReference type="InterPro" id="IPR038709">
    <property type="entry name" value="RpoN_core-bd_sf"/>
</dbReference>
<dbReference type="Pfam" id="PF04552">
    <property type="entry name" value="Sigma54_DBD"/>
    <property type="match status" value="1"/>
</dbReference>
<dbReference type="GO" id="GO:0001216">
    <property type="term" value="F:DNA-binding transcription activator activity"/>
    <property type="evidence" value="ECO:0007669"/>
    <property type="project" value="InterPro"/>
</dbReference>
<accession>A0A1I7HU73</accession>
<protein>
    <submittedName>
        <fullName evidence="12">RNA polymerase, sigma 54 subunit, RpoN/SigL</fullName>
    </submittedName>
</protein>
<dbReference type="Pfam" id="PF00309">
    <property type="entry name" value="Sigma54_AID"/>
    <property type="match status" value="1"/>
</dbReference>
<keyword evidence="13" id="KW-1185">Reference proteome</keyword>
<dbReference type="GO" id="GO:0006352">
    <property type="term" value="P:DNA-templated transcription initiation"/>
    <property type="evidence" value="ECO:0007669"/>
    <property type="project" value="InterPro"/>
</dbReference>
<dbReference type="NCBIfam" id="TIGR02395">
    <property type="entry name" value="rpoN_sigma"/>
    <property type="match status" value="1"/>
</dbReference>
<dbReference type="Gene3D" id="1.10.10.60">
    <property type="entry name" value="Homeodomain-like"/>
    <property type="match status" value="1"/>
</dbReference>
<dbReference type="PANTHER" id="PTHR32248:SF4">
    <property type="entry name" value="RNA POLYMERASE SIGMA-54 FACTOR"/>
    <property type="match status" value="1"/>
</dbReference>
<keyword evidence="5" id="KW-0805">Transcription regulation</keyword>
<reference evidence="12 13" key="1">
    <citation type="submission" date="2016-10" db="EMBL/GenBank/DDBJ databases">
        <authorList>
            <person name="de Groot N.N."/>
        </authorList>
    </citation>
    <scope>NUCLEOTIDE SEQUENCE [LARGE SCALE GENOMIC DNA]</scope>
    <source>
        <strain evidence="12 13">KHGC13</strain>
    </source>
</reference>
<keyword evidence="6" id="KW-0731">Sigma factor</keyword>
<dbReference type="GO" id="GO:0016779">
    <property type="term" value="F:nucleotidyltransferase activity"/>
    <property type="evidence" value="ECO:0007669"/>
    <property type="project" value="UniProtKB-KW"/>
</dbReference>
<evidence type="ECO:0000259" key="11">
    <source>
        <dbReference type="Pfam" id="PF04963"/>
    </source>
</evidence>
<dbReference type="InterPro" id="IPR000394">
    <property type="entry name" value="RNA_pol_sigma_54"/>
</dbReference>
<proteinExistence type="inferred from homology"/>
<organism evidence="12 13">
    <name type="scientific">Eubacterium pyruvativorans</name>
    <dbReference type="NCBI Taxonomy" id="155865"/>
    <lineage>
        <taxon>Bacteria</taxon>
        <taxon>Bacillati</taxon>
        <taxon>Bacillota</taxon>
        <taxon>Clostridia</taxon>
        <taxon>Eubacteriales</taxon>
        <taxon>Eubacteriaceae</taxon>
        <taxon>Eubacterium</taxon>
    </lineage>
</organism>
<evidence type="ECO:0000256" key="8">
    <source>
        <dbReference type="ARBA" id="ARBA00023163"/>
    </source>
</evidence>
<evidence type="ECO:0000256" key="5">
    <source>
        <dbReference type="ARBA" id="ARBA00023015"/>
    </source>
</evidence>
<dbReference type="STRING" id="155865.SAMN05216515_12611"/>
<dbReference type="PRINTS" id="PR00045">
    <property type="entry name" value="SIGMA54FCT"/>
</dbReference>
<sequence length="460" mass="51709">MSSGKLQLTQGQSQQLSGEMLQSLHVLQMNREDLSAYIREEVEKNPVLESDFMAAPGRNESLEVYSSGSHFHNDDETHPDLSQYVSSGTSLEEYLTEQLGVLDLTDPLRCLCLHIIGDLDERGYLCETTDELAKECGTGVREIRAALKVVQSLDPAGIAAGTLQECLLLQLDALGEKTPEMELLVNRMLNDAASGKTASIAKKLGVSRREAAQMIRRLRRLTPYPGESIGNREMIQYIIPDLILERDDHQLRLRYNGNGIPSLTFSPFYQEMLHRETENAEVQKYLSGQFQSGRELLRQLDQRKSTTLRVAAAILRHQENFLRIGPAGLAPLTQSEIADETGLSCSTISRTVNGKYLQCSQGIYELKFFFSKALELNADAPGEDPEISAVSIRSLIRRIIRNEPPDHPLTDRQITSELSRRGIQISCRTTTKYRMQEGILPSYQRKRERSGDDSHIITKK</sequence>
<dbReference type="GO" id="GO:0000428">
    <property type="term" value="C:DNA-directed RNA polymerase complex"/>
    <property type="evidence" value="ECO:0007669"/>
    <property type="project" value="UniProtKB-KW"/>
</dbReference>
<dbReference type="InterPro" id="IPR007634">
    <property type="entry name" value="RNA_pol_sigma_54_DNA-bd"/>
</dbReference>
<dbReference type="InterPro" id="IPR007046">
    <property type="entry name" value="RNA_pol_sigma_54_core-bd"/>
</dbReference>